<evidence type="ECO:0000256" key="7">
    <source>
        <dbReference type="SAM" id="Phobius"/>
    </source>
</evidence>
<reference evidence="8" key="1">
    <citation type="journal article" date="2014" name="Int. J. Syst. Evol. Microbiol.">
        <title>Complete genome sequence of Corynebacterium casei LMG S-19264T (=DSM 44701T), isolated from a smear-ripened cheese.</title>
        <authorList>
            <consortium name="US DOE Joint Genome Institute (JGI-PGF)"/>
            <person name="Walter F."/>
            <person name="Albersmeier A."/>
            <person name="Kalinowski J."/>
            <person name="Ruckert C."/>
        </authorList>
    </citation>
    <scope>NUCLEOTIDE SEQUENCE</scope>
    <source>
        <strain evidence="8">CGMCC 1.12698</strain>
    </source>
</reference>
<evidence type="ECO:0000256" key="2">
    <source>
        <dbReference type="ARBA" id="ARBA00023002"/>
    </source>
</evidence>
<dbReference type="Proteomes" id="UP000605259">
    <property type="component" value="Unassembled WGS sequence"/>
</dbReference>
<evidence type="ECO:0000313" key="8">
    <source>
        <dbReference type="EMBL" id="GGE54200.1"/>
    </source>
</evidence>
<dbReference type="SUPFAM" id="SSF51735">
    <property type="entry name" value="NAD(P)-binding Rossmann-fold domains"/>
    <property type="match status" value="1"/>
</dbReference>
<dbReference type="GO" id="GO:0047936">
    <property type="term" value="F:glucose 1-dehydrogenase [NAD(P)+] activity"/>
    <property type="evidence" value="ECO:0007669"/>
    <property type="project" value="UniProtKB-EC"/>
</dbReference>
<proteinExistence type="inferred from homology"/>
<dbReference type="EMBL" id="BMFK01000001">
    <property type="protein sequence ID" value="GGE54200.1"/>
    <property type="molecule type" value="Genomic_DNA"/>
</dbReference>
<evidence type="ECO:0000256" key="6">
    <source>
        <dbReference type="RuleBase" id="RU000363"/>
    </source>
</evidence>
<reference evidence="8" key="2">
    <citation type="submission" date="2020-09" db="EMBL/GenBank/DDBJ databases">
        <authorList>
            <person name="Sun Q."/>
            <person name="Zhou Y."/>
        </authorList>
    </citation>
    <scope>NUCLEOTIDE SEQUENCE</scope>
    <source>
        <strain evidence="8">CGMCC 1.12698</strain>
    </source>
</reference>
<comment type="catalytic activity">
    <reaction evidence="4">
        <text>D-glucose + NADP(+) = D-glucono-1,5-lactone + NADPH + H(+)</text>
        <dbReference type="Rhea" id="RHEA:14405"/>
        <dbReference type="ChEBI" id="CHEBI:4167"/>
        <dbReference type="ChEBI" id="CHEBI:15378"/>
        <dbReference type="ChEBI" id="CHEBI:16217"/>
        <dbReference type="ChEBI" id="CHEBI:57783"/>
        <dbReference type="ChEBI" id="CHEBI:58349"/>
        <dbReference type="EC" id="1.1.1.47"/>
    </reaction>
</comment>
<evidence type="ECO:0000313" key="9">
    <source>
        <dbReference type="Proteomes" id="UP000605259"/>
    </source>
</evidence>
<dbReference type="PANTHER" id="PTHR44196">
    <property type="entry name" value="DEHYDROGENASE/REDUCTASE SDR FAMILY MEMBER 7B"/>
    <property type="match status" value="1"/>
</dbReference>
<keyword evidence="9" id="KW-1185">Reference proteome</keyword>
<dbReference type="InterPro" id="IPR036291">
    <property type="entry name" value="NAD(P)-bd_dom_sf"/>
</dbReference>
<dbReference type="AlphaFoldDB" id="A0A917AIU4"/>
<name>A0A917AIU4_9BACI</name>
<accession>A0A917AIU4</accession>
<organism evidence="8 9">
    <name type="scientific">Priestia taiwanensis</name>
    <dbReference type="NCBI Taxonomy" id="1347902"/>
    <lineage>
        <taxon>Bacteria</taxon>
        <taxon>Bacillati</taxon>
        <taxon>Bacillota</taxon>
        <taxon>Bacilli</taxon>
        <taxon>Bacillales</taxon>
        <taxon>Bacillaceae</taxon>
        <taxon>Priestia</taxon>
    </lineage>
</organism>
<dbReference type="PIRSF" id="PIRSF000126">
    <property type="entry name" value="11-beta-HSD1"/>
    <property type="match status" value="1"/>
</dbReference>
<keyword evidence="7" id="KW-1133">Transmembrane helix</keyword>
<dbReference type="GO" id="GO:0016020">
    <property type="term" value="C:membrane"/>
    <property type="evidence" value="ECO:0007669"/>
    <property type="project" value="TreeGrafter"/>
</dbReference>
<comment type="caution">
    <text evidence="8">The sequence shown here is derived from an EMBL/GenBank/DDBJ whole genome shotgun (WGS) entry which is preliminary data.</text>
</comment>
<evidence type="ECO:0000256" key="5">
    <source>
        <dbReference type="ARBA" id="ARBA00048831"/>
    </source>
</evidence>
<dbReference type="InterPro" id="IPR020904">
    <property type="entry name" value="Sc_DH/Rdtase_CS"/>
</dbReference>
<dbReference type="EC" id="1.1.1.47" evidence="3"/>
<dbReference type="FunFam" id="3.40.50.720:FF:000047">
    <property type="entry name" value="NADP-dependent L-serine/L-allo-threonine dehydrogenase"/>
    <property type="match status" value="1"/>
</dbReference>
<gene>
    <name evidence="8" type="ORF">GCM10007140_00670</name>
</gene>
<sequence>MKELTNKVVMITGASSGIGEEMAYEVAKWGGTPILVARRHQKLVNIQEKITSTYGRQSYVYPLDVCDEQQVKVVFENIVQEVGRIDVLINNAGFGVFTSVDEADLTEVKEMFDVNVIGLIACTQAVLPYMKERNEGHIIQIASLAGKIATPKSSAYAATKHAVLGFTNALRMELANTNIHVTAINPGPIKTNFFDRADTTGNYVKSVEKYMLEPSTVAKKVVSVIGKRKREINLPFWMGFGPTFYALFPSVFEFFAKGSLNKK</sequence>
<dbReference type="PRINTS" id="PR00080">
    <property type="entry name" value="SDRFAMILY"/>
</dbReference>
<dbReference type="PROSITE" id="PS00061">
    <property type="entry name" value="ADH_SHORT"/>
    <property type="match status" value="1"/>
</dbReference>
<dbReference type="Gene3D" id="3.40.50.720">
    <property type="entry name" value="NAD(P)-binding Rossmann-like Domain"/>
    <property type="match status" value="1"/>
</dbReference>
<keyword evidence="2" id="KW-0560">Oxidoreductase</keyword>
<comment type="catalytic activity">
    <reaction evidence="5">
        <text>D-glucose + NAD(+) = D-glucono-1,5-lactone + NADH + H(+)</text>
        <dbReference type="Rhea" id="RHEA:14293"/>
        <dbReference type="ChEBI" id="CHEBI:4167"/>
        <dbReference type="ChEBI" id="CHEBI:15378"/>
        <dbReference type="ChEBI" id="CHEBI:16217"/>
        <dbReference type="ChEBI" id="CHEBI:57540"/>
        <dbReference type="ChEBI" id="CHEBI:57945"/>
        <dbReference type="EC" id="1.1.1.47"/>
    </reaction>
</comment>
<dbReference type="PRINTS" id="PR00081">
    <property type="entry name" value="GDHRDH"/>
</dbReference>
<dbReference type="Pfam" id="PF00106">
    <property type="entry name" value="adh_short"/>
    <property type="match status" value="1"/>
</dbReference>
<keyword evidence="7" id="KW-0472">Membrane</keyword>
<dbReference type="InterPro" id="IPR002347">
    <property type="entry name" value="SDR_fam"/>
</dbReference>
<comment type="similarity">
    <text evidence="1 6">Belongs to the short-chain dehydrogenases/reductases (SDR) family.</text>
</comment>
<dbReference type="PANTHER" id="PTHR44196:SF1">
    <property type="entry name" value="DEHYDROGENASE_REDUCTASE SDR FAMILY MEMBER 7B"/>
    <property type="match status" value="1"/>
</dbReference>
<keyword evidence="7" id="KW-0812">Transmembrane</keyword>
<evidence type="ECO:0000256" key="1">
    <source>
        <dbReference type="ARBA" id="ARBA00006484"/>
    </source>
</evidence>
<feature type="transmembrane region" description="Helical" evidence="7">
    <location>
        <begin position="236"/>
        <end position="256"/>
    </location>
</feature>
<protein>
    <recommendedName>
        <fullName evidence="3">glucose 1-dehydrogenase [NAD(P)(+)]</fullName>
        <ecNumber evidence="3">1.1.1.47</ecNumber>
    </recommendedName>
</protein>
<evidence type="ECO:0000256" key="3">
    <source>
        <dbReference type="ARBA" id="ARBA00024389"/>
    </source>
</evidence>
<evidence type="ECO:0000256" key="4">
    <source>
        <dbReference type="ARBA" id="ARBA00047555"/>
    </source>
</evidence>